<feature type="domain" description="YCII-related" evidence="2">
    <location>
        <begin position="1"/>
        <end position="82"/>
    </location>
</feature>
<protein>
    <submittedName>
        <fullName evidence="3">YciI family protein</fullName>
    </submittedName>
</protein>
<organism evidence="3 4">
    <name type="scientific">Nocardiopsis rhodophaea</name>
    <dbReference type="NCBI Taxonomy" id="280238"/>
    <lineage>
        <taxon>Bacteria</taxon>
        <taxon>Bacillati</taxon>
        <taxon>Actinomycetota</taxon>
        <taxon>Actinomycetes</taxon>
        <taxon>Streptosporangiales</taxon>
        <taxon>Nocardiopsidaceae</taxon>
        <taxon>Nocardiopsis</taxon>
    </lineage>
</organism>
<dbReference type="Proteomes" id="UP001501585">
    <property type="component" value="Unassembled WGS sequence"/>
</dbReference>
<dbReference type="SUPFAM" id="SSF54909">
    <property type="entry name" value="Dimeric alpha+beta barrel"/>
    <property type="match status" value="1"/>
</dbReference>
<evidence type="ECO:0000256" key="1">
    <source>
        <dbReference type="ARBA" id="ARBA00007689"/>
    </source>
</evidence>
<dbReference type="EMBL" id="BAAAPC010000001">
    <property type="protein sequence ID" value="GAA1979669.1"/>
    <property type="molecule type" value="Genomic_DNA"/>
</dbReference>
<comment type="similarity">
    <text evidence="1">Belongs to the YciI family.</text>
</comment>
<name>A0ABN2S379_9ACTN</name>
<evidence type="ECO:0000313" key="4">
    <source>
        <dbReference type="Proteomes" id="UP001501585"/>
    </source>
</evidence>
<proteinExistence type="inferred from homology"/>
<dbReference type="InterPro" id="IPR005545">
    <property type="entry name" value="YCII"/>
</dbReference>
<reference evidence="3 4" key="1">
    <citation type="journal article" date="2019" name="Int. J. Syst. Evol. Microbiol.">
        <title>The Global Catalogue of Microorganisms (GCM) 10K type strain sequencing project: providing services to taxonomists for standard genome sequencing and annotation.</title>
        <authorList>
            <consortium name="The Broad Institute Genomics Platform"/>
            <consortium name="The Broad Institute Genome Sequencing Center for Infectious Disease"/>
            <person name="Wu L."/>
            <person name="Ma J."/>
        </authorList>
    </citation>
    <scope>NUCLEOTIDE SEQUENCE [LARGE SCALE GENOMIC DNA]</scope>
    <source>
        <strain evidence="3 4">JCM 15313</strain>
    </source>
</reference>
<dbReference type="Gene3D" id="3.30.70.1060">
    <property type="entry name" value="Dimeric alpha+beta barrel"/>
    <property type="match status" value="1"/>
</dbReference>
<comment type="caution">
    <text evidence="3">The sequence shown here is derived from an EMBL/GenBank/DDBJ whole genome shotgun (WGS) entry which is preliminary data.</text>
</comment>
<dbReference type="InterPro" id="IPR011008">
    <property type="entry name" value="Dimeric_a/b-barrel"/>
</dbReference>
<dbReference type="PANTHER" id="PTHR37828:SF1">
    <property type="entry name" value="YCII-RELATED DOMAIN-CONTAINING PROTEIN"/>
    <property type="match status" value="1"/>
</dbReference>
<evidence type="ECO:0000313" key="3">
    <source>
        <dbReference type="EMBL" id="GAA1979669.1"/>
    </source>
</evidence>
<sequence length="103" mass="11562">MFLLLLTYQGDLAEIDRLLPAHNEYLRRNYEDGTFLMSGPRVPRCGGVILAEGEDRARIDRIISQDPFVREGAASYEVVQWNATRSAVPPRERAVAGASIQPF</sequence>
<gene>
    <name evidence="3" type="ORF">GCM10009799_01010</name>
</gene>
<evidence type="ECO:0000259" key="2">
    <source>
        <dbReference type="Pfam" id="PF03795"/>
    </source>
</evidence>
<accession>A0ABN2S379</accession>
<dbReference type="Pfam" id="PF03795">
    <property type="entry name" value="YCII"/>
    <property type="match status" value="1"/>
</dbReference>
<dbReference type="PANTHER" id="PTHR37828">
    <property type="entry name" value="GSR2449 PROTEIN"/>
    <property type="match status" value="1"/>
</dbReference>
<dbReference type="RefSeq" id="WP_344106754.1">
    <property type="nucleotide sequence ID" value="NZ_BAAAPC010000001.1"/>
</dbReference>
<keyword evidence="4" id="KW-1185">Reference proteome</keyword>